<evidence type="ECO:0000313" key="2">
    <source>
        <dbReference type="Proteomes" id="UP000515129"/>
    </source>
</evidence>
<dbReference type="RefSeq" id="XP_026138557.1">
    <property type="nucleotide sequence ID" value="XM_026282772.1"/>
</dbReference>
<feature type="domain" description="C2H2-type" evidence="1">
    <location>
        <begin position="36"/>
        <end position="59"/>
    </location>
</feature>
<dbReference type="InterPro" id="IPR013087">
    <property type="entry name" value="Znf_C2H2_type"/>
</dbReference>
<organism evidence="2 4">
    <name type="scientific">Carassius auratus</name>
    <name type="common">Goldfish</name>
    <dbReference type="NCBI Taxonomy" id="7957"/>
    <lineage>
        <taxon>Eukaryota</taxon>
        <taxon>Metazoa</taxon>
        <taxon>Chordata</taxon>
        <taxon>Craniata</taxon>
        <taxon>Vertebrata</taxon>
        <taxon>Euteleostomi</taxon>
        <taxon>Actinopterygii</taxon>
        <taxon>Neopterygii</taxon>
        <taxon>Teleostei</taxon>
        <taxon>Ostariophysi</taxon>
        <taxon>Cypriniformes</taxon>
        <taxon>Cyprinidae</taxon>
        <taxon>Cyprininae</taxon>
        <taxon>Carassius</taxon>
    </lineage>
</organism>
<dbReference type="PROSITE" id="PS00028">
    <property type="entry name" value="ZINC_FINGER_C2H2_1"/>
    <property type="match status" value="2"/>
</dbReference>
<reference evidence="3 4" key="1">
    <citation type="submission" date="2025-04" db="UniProtKB">
        <authorList>
            <consortium name="RefSeq"/>
        </authorList>
    </citation>
    <scope>IDENTIFICATION</scope>
    <source>
        <strain evidence="3 4">Wakin</strain>
        <tissue evidence="3 4">Muscle</tissue>
    </source>
</reference>
<dbReference type="SMART" id="SM00355">
    <property type="entry name" value="ZnF_C2H2"/>
    <property type="match status" value="4"/>
</dbReference>
<dbReference type="KEGG" id="caua:113115302"/>
<proteinExistence type="predicted"/>
<sequence length="898" mass="102219">MWPCKVCDISLSTRYELLKHFRLKHFHYGRNCRYPCLYADCPCTFTSWKNLLSHTYQTHRKLTAANVQLTTFFCQTCACKEILTEKEYFAHVNQHLRQYETVTCMFEGCKFETNIYGTFHSHKNRKHNPYTLNDFKAGIVKLAAQSDESGSTVDESPSSSADIDFVPPLDADSEIDTSDDLPKLVEQKIAAVLLKLENIFHVPSTAIDELLDELHFLLSTVSVPVTCSSLSDFLKNKNLEVDSLIIKELADVLCKSNPLVKSIGKDGPLSTTYKRKEYFKDLLNIVEPVEFILDQKKSRTFQYIPLLQSLQQLLDCTAVLNGIISSHRTQETTDKLDNQQYRSIRDGLYFKDNTFLSGDELKICLTLYIDDFELCNPLGTSRKKHKLCSVYWILNNLPPGSHSALSSIYLTVLCKSDDVKVYGYGKILEPLLQDLCTLEEHGVFSSKLGKFVKGTVHSVVADNLGAHGLAGFVESFSGQYICRFCTAQKVDIQTRDVHSGAFLLRTKEIHEAHVKSAQETDTNCFGVKRACVLTEKLQHFHVNTGYPPDIVHDLFEGIVPSELALCFSVLISKKYFSLECLNTRIVKFPYKWSDKKNRSQVIPNSYSCKKTIGGNAHENWNLIRLLPFLVGDLIPEDELAWQVILDLKEIVELAVAPVHTDETIAYLDVKVSEHRQRLLELNPDVKLLPKHHYLEHYPHLIKCFGPLLGLWTMRFEAKHSFFKQVARHTNNFRNIALTLAAKHQQFISYHIYSSTLNTSNLEVSNVSTVQVDVLNKEVVLALRQKYPNISQVHLAKSVTTRGINYKNGMLIACGSTAGMPEFAEILQMCIRGDELSFIVRLLCAWYRDHFRSFELTSSPGKEVALVQLEELTDCYPLVAYTVCSKRMVTLKRHIVIKD</sequence>
<dbReference type="GeneID" id="113115302"/>
<evidence type="ECO:0000313" key="4">
    <source>
        <dbReference type="RefSeq" id="XP_026138557.1"/>
    </source>
</evidence>
<protein>
    <submittedName>
        <fullName evidence="3 4">Uncharacterized protein LOC113115302</fullName>
    </submittedName>
</protein>
<name>A0A6P6QYV6_CARAU</name>
<dbReference type="PANTHER" id="PTHR31912">
    <property type="entry name" value="IP13529P"/>
    <property type="match status" value="1"/>
</dbReference>
<dbReference type="Proteomes" id="UP000515129">
    <property type="component" value="Chromosome 15"/>
</dbReference>
<gene>
    <name evidence="3 4" type="primary">LOC113115302</name>
</gene>
<dbReference type="RefSeq" id="XP_026138556.1">
    <property type="nucleotide sequence ID" value="XM_026282771.1"/>
</dbReference>
<dbReference type="AlphaFoldDB" id="A0A6P6QYV6"/>
<keyword evidence="2" id="KW-1185">Reference proteome</keyword>
<evidence type="ECO:0000259" key="1">
    <source>
        <dbReference type="PROSITE" id="PS00028"/>
    </source>
</evidence>
<dbReference type="PANTHER" id="PTHR31912:SF34">
    <property type="entry name" value="NOTOCHORD-RELATED PROTEIN"/>
    <property type="match status" value="1"/>
</dbReference>
<accession>A0A6P6QYV6</accession>
<feature type="domain" description="C2H2-type" evidence="1">
    <location>
        <begin position="4"/>
        <end position="25"/>
    </location>
</feature>
<evidence type="ECO:0000313" key="3">
    <source>
        <dbReference type="RefSeq" id="XP_026138556.1"/>
    </source>
</evidence>
<dbReference type="OrthoDB" id="10044445at2759"/>